<evidence type="ECO:0000313" key="3">
    <source>
        <dbReference type="Proteomes" id="UP001174136"/>
    </source>
</evidence>
<feature type="region of interest" description="Disordered" evidence="1">
    <location>
        <begin position="585"/>
        <end position="607"/>
    </location>
</feature>
<proteinExistence type="predicted"/>
<keyword evidence="3" id="KW-1185">Reference proteome</keyword>
<reference evidence="2" key="1">
    <citation type="journal article" date="2023" name="Front. Mar. Sci.">
        <title>A new Merluccius polli reference genome to investigate the effects of global change in West African waters.</title>
        <authorList>
            <person name="Mateo J.L."/>
            <person name="Blanco-Fernandez C."/>
            <person name="Garcia-Vazquez E."/>
            <person name="Machado-Schiaffino G."/>
        </authorList>
    </citation>
    <scope>NUCLEOTIDE SEQUENCE</scope>
    <source>
        <strain evidence="2">C29</strain>
        <tissue evidence="2">Fin</tissue>
    </source>
</reference>
<dbReference type="EMBL" id="JAOPHQ010000003">
    <property type="protein sequence ID" value="KAK0156537.1"/>
    <property type="molecule type" value="Genomic_DNA"/>
</dbReference>
<dbReference type="AlphaFoldDB" id="A0AA47NCI7"/>
<evidence type="ECO:0000256" key="1">
    <source>
        <dbReference type="SAM" id="MobiDB-lite"/>
    </source>
</evidence>
<dbReference type="PANTHER" id="PTHR31025:SF19">
    <property type="entry name" value="SI:CH73-42K18.1-RELATED"/>
    <property type="match status" value="1"/>
</dbReference>
<accession>A0AA47NCI7</accession>
<comment type="caution">
    <text evidence="2">The sequence shown here is derived from an EMBL/GenBank/DDBJ whole genome shotgun (WGS) entry which is preliminary data.</text>
</comment>
<sequence>MSSHALSGVTLSFCRHWNRDLIIPKVISTWALVLQWATLKRCWGPGSGSGLAYFPRGARGDLRLLSRSDRGAVRSFPAAQFGFQESFTVDKFCRFCMASRDDAQQQEVWSGLFQLRDKVSHDRQVQEVREDPELSRTYGVKRACPLTENLEHFHVVTGYPPDIMHDVLEGIVPIELSLCLTDLIGKRYFTLDMLNQAIRHFNYTFTDKTDRPQVIGKGFSTKGSIGGNAHENWCLIRLLPFLIGHCVPEGENAWEVLMLLKDIVELTVAMRHTEETLIFLECKITEHRRLLQSTFPNFRLRPKHHYVEHYPQLVRKFGPLPEVWTMRFEGKHKFFKRAIRNTQNFKNVAMSLATKHQKAMAAPQKLIMRVIVCEGDIRKITMPIKPDTLEDFITWLKDALQANYSFALQYQDPEFNNELCNLTDVSELPEKPTIKIIPLIELVPVTEQSQSWSDTTSQADTEILPIVSSERSSQWPEKFETPKFSVDVEYRLRQGNLLYLRDGSYLTVTKELKHDILQTLAETMYTFKAYSQKEDCAVVAKALVQTHPCLKEKGSSGWEGWKNSIYFKVGNHRNKLRKMGQLDVSVNGGKRGRHTTGGDPPSKDIKKPKKGEINFLPDYPEGMEDHNLEGARQVLVQEMMKTKPNASLVKKEMDVTFALRRQEVVKDKPAISQMVQRWPALFTEIYCEFSRVVGKNLRENFFDSLDNFSTSLIELFRKKRGLTGQLLAALLRQTKSSDPTDIRCLCLQGLPVILGDDPSAFFKTCSDAADKDAYSQTPVGIVCIDEENSPLNPSRVGIILEGNVVCDGLANLPQAFCVLFGLIYALHLDYPKCMRYTFLFVQQVMLNLGKSQLAPKIQTLKNQLAECDVICCDVTVEFKQSNNSKEDLK</sequence>
<dbReference type="PANTHER" id="PTHR31025">
    <property type="entry name" value="SI:CH211-196P9.1-RELATED"/>
    <property type="match status" value="1"/>
</dbReference>
<gene>
    <name evidence="2" type="ORF">N1851_000157</name>
</gene>
<name>A0AA47NCI7_MERPO</name>
<protein>
    <submittedName>
        <fullName evidence="2">Uncharacterized protein</fullName>
    </submittedName>
</protein>
<dbReference type="Proteomes" id="UP001174136">
    <property type="component" value="Unassembled WGS sequence"/>
</dbReference>
<evidence type="ECO:0000313" key="2">
    <source>
        <dbReference type="EMBL" id="KAK0156537.1"/>
    </source>
</evidence>
<organism evidence="2 3">
    <name type="scientific">Merluccius polli</name>
    <name type="common">Benguela hake</name>
    <name type="synonym">Merluccius cadenati</name>
    <dbReference type="NCBI Taxonomy" id="89951"/>
    <lineage>
        <taxon>Eukaryota</taxon>
        <taxon>Metazoa</taxon>
        <taxon>Chordata</taxon>
        <taxon>Craniata</taxon>
        <taxon>Vertebrata</taxon>
        <taxon>Euteleostomi</taxon>
        <taxon>Actinopterygii</taxon>
        <taxon>Neopterygii</taxon>
        <taxon>Teleostei</taxon>
        <taxon>Neoteleostei</taxon>
        <taxon>Acanthomorphata</taxon>
        <taxon>Zeiogadaria</taxon>
        <taxon>Gadariae</taxon>
        <taxon>Gadiformes</taxon>
        <taxon>Gadoidei</taxon>
        <taxon>Merlucciidae</taxon>
        <taxon>Merluccius</taxon>
    </lineage>
</organism>